<dbReference type="Proteomes" id="UP000009192">
    <property type="component" value="Unassembled WGS sequence"/>
</dbReference>
<dbReference type="GO" id="GO:0061723">
    <property type="term" value="P:glycophagy"/>
    <property type="evidence" value="ECO:0007669"/>
    <property type="project" value="TreeGrafter"/>
</dbReference>
<dbReference type="InParanoid" id="B4KAT3"/>
<evidence type="ECO:0000256" key="8">
    <source>
        <dbReference type="ARBA" id="ARBA00023055"/>
    </source>
</evidence>
<keyword evidence="8" id="KW-0445">Lipid transport</keyword>
<evidence type="ECO:0000256" key="1">
    <source>
        <dbReference type="ARBA" id="ARBA00004406"/>
    </source>
</evidence>
<organism evidence="12 13">
    <name type="scientific">Drosophila mojavensis</name>
    <name type="common">Fruit fly</name>
    <dbReference type="NCBI Taxonomy" id="7230"/>
    <lineage>
        <taxon>Eukaryota</taxon>
        <taxon>Metazoa</taxon>
        <taxon>Ecdysozoa</taxon>
        <taxon>Arthropoda</taxon>
        <taxon>Hexapoda</taxon>
        <taxon>Insecta</taxon>
        <taxon>Pterygota</taxon>
        <taxon>Neoptera</taxon>
        <taxon>Endopterygota</taxon>
        <taxon>Diptera</taxon>
        <taxon>Brachycera</taxon>
        <taxon>Muscomorpha</taxon>
        <taxon>Ephydroidea</taxon>
        <taxon>Drosophilidae</taxon>
        <taxon>Drosophila</taxon>
    </lineage>
</organism>
<dbReference type="EMBL" id="CH933806">
    <property type="protein sequence ID" value="EDW13606.2"/>
    <property type="molecule type" value="Genomic_DNA"/>
</dbReference>
<dbReference type="KEGG" id="dmo:Dmoj_GI23798"/>
<comment type="similarity">
    <text evidence="3">Belongs to the ATG2 family.</text>
</comment>
<keyword evidence="7" id="KW-0072">Autophagy</keyword>
<dbReference type="OrthoDB" id="18982at2759"/>
<dbReference type="AlphaFoldDB" id="B4KAT3"/>
<evidence type="ECO:0000256" key="10">
    <source>
        <dbReference type="ARBA" id="ARBA00024479"/>
    </source>
</evidence>
<comment type="subcellular location">
    <subcellularLocation>
        <location evidence="1">Endoplasmic reticulum membrane</location>
        <topology evidence="1">Peripheral membrane protein</topology>
    </subcellularLocation>
    <subcellularLocation>
        <location evidence="2">Preautophagosomal structure membrane</location>
        <topology evidence="2">Peripheral membrane protein</topology>
    </subcellularLocation>
</comment>
<comment type="catalytic activity">
    <reaction evidence="11">
        <text>a 1,2-diacyl-sn-glycero-3-phosphoethanolamine(in) = a 1,2-diacyl-sn-glycero-3-phosphoethanolamine(out)</text>
        <dbReference type="Rhea" id="RHEA:38895"/>
        <dbReference type="ChEBI" id="CHEBI:64612"/>
    </reaction>
</comment>
<evidence type="ECO:0000313" key="12">
    <source>
        <dbReference type="EMBL" id="EDW13606.2"/>
    </source>
</evidence>
<evidence type="ECO:0000256" key="7">
    <source>
        <dbReference type="ARBA" id="ARBA00023006"/>
    </source>
</evidence>
<evidence type="ECO:0000256" key="2">
    <source>
        <dbReference type="ARBA" id="ARBA00004623"/>
    </source>
</evidence>
<dbReference type="GO" id="GO:0061908">
    <property type="term" value="C:phagophore"/>
    <property type="evidence" value="ECO:0007669"/>
    <property type="project" value="TreeGrafter"/>
</dbReference>
<keyword evidence="6" id="KW-0256">Endoplasmic reticulum</keyword>
<evidence type="ECO:0000256" key="3">
    <source>
        <dbReference type="ARBA" id="ARBA00009714"/>
    </source>
</evidence>
<dbReference type="PANTHER" id="PTHR13190:SF1">
    <property type="entry name" value="AUTOPHAGY-RELATED 2, ISOFORM A"/>
    <property type="match status" value="1"/>
</dbReference>
<evidence type="ECO:0000313" key="13">
    <source>
        <dbReference type="Proteomes" id="UP000009192"/>
    </source>
</evidence>
<dbReference type="GO" id="GO:0032266">
    <property type="term" value="F:phosphatidylinositol-3-phosphate binding"/>
    <property type="evidence" value="ECO:0007669"/>
    <property type="project" value="TreeGrafter"/>
</dbReference>
<keyword evidence="13" id="KW-1185">Reference proteome</keyword>
<dbReference type="HOGENOM" id="CLU_537789_0_0_1"/>
<name>B4KAT3_DROMO</name>
<protein>
    <recommendedName>
        <fullName evidence="4">Autophagy-related protein 2</fullName>
    </recommendedName>
</protein>
<evidence type="ECO:0000256" key="4">
    <source>
        <dbReference type="ARBA" id="ARBA00018070"/>
    </source>
</evidence>
<keyword evidence="5" id="KW-0813">Transport</keyword>
<dbReference type="GO" id="GO:0006869">
    <property type="term" value="P:lipid transport"/>
    <property type="evidence" value="ECO:0007669"/>
    <property type="project" value="UniProtKB-KW"/>
</dbReference>
<dbReference type="GO" id="GO:0000422">
    <property type="term" value="P:autophagy of mitochondrion"/>
    <property type="evidence" value="ECO:0007669"/>
    <property type="project" value="TreeGrafter"/>
</dbReference>
<dbReference type="PANTHER" id="PTHR13190">
    <property type="entry name" value="AUTOPHAGY-RELATED 2, ISOFORM A"/>
    <property type="match status" value="1"/>
</dbReference>
<dbReference type="GO" id="GO:0034045">
    <property type="term" value="C:phagophore assembly site membrane"/>
    <property type="evidence" value="ECO:0007669"/>
    <property type="project" value="UniProtKB-SubCell"/>
</dbReference>
<dbReference type="GO" id="GO:0005789">
    <property type="term" value="C:endoplasmic reticulum membrane"/>
    <property type="evidence" value="ECO:0007669"/>
    <property type="project" value="UniProtKB-SubCell"/>
</dbReference>
<gene>
    <name evidence="12" type="primary">Dmoj\GI23798</name>
    <name evidence="12" type="ORF">Dmoj_GI23798</name>
</gene>
<evidence type="ECO:0000256" key="6">
    <source>
        <dbReference type="ARBA" id="ARBA00022824"/>
    </source>
</evidence>
<dbReference type="InterPro" id="IPR026849">
    <property type="entry name" value="ATG2"/>
</dbReference>
<dbReference type="GO" id="GO:0043495">
    <property type="term" value="F:protein-membrane adaptor activity"/>
    <property type="evidence" value="ECO:0007669"/>
    <property type="project" value="TreeGrafter"/>
</dbReference>
<comment type="catalytic activity">
    <reaction evidence="10">
        <text>a 1,2-diacyl-sn-glycero-3-phospho-L-serine(in) = a 1,2-diacyl-sn-glycero-3-phospho-L-serine(out)</text>
        <dbReference type="Rhea" id="RHEA:38663"/>
        <dbReference type="ChEBI" id="CHEBI:57262"/>
    </reaction>
</comment>
<dbReference type="GO" id="GO:0000045">
    <property type="term" value="P:autophagosome assembly"/>
    <property type="evidence" value="ECO:0007669"/>
    <property type="project" value="TreeGrafter"/>
</dbReference>
<keyword evidence="9" id="KW-0472">Membrane</keyword>
<dbReference type="eggNOG" id="KOG2993">
    <property type="taxonomic scope" value="Eukaryota"/>
</dbReference>
<evidence type="ECO:0000256" key="9">
    <source>
        <dbReference type="ARBA" id="ARBA00023136"/>
    </source>
</evidence>
<proteinExistence type="inferred from homology"/>
<reference evidence="12 13" key="1">
    <citation type="journal article" date="2007" name="Nature">
        <title>Evolution of genes and genomes on the Drosophila phylogeny.</title>
        <authorList>
            <consortium name="Drosophila 12 Genomes Consortium"/>
            <person name="Clark A.G."/>
            <person name="Eisen M.B."/>
            <person name="Smith D.R."/>
            <person name="Bergman C.M."/>
            <person name="Oliver B."/>
            <person name="Markow T.A."/>
            <person name="Kaufman T.C."/>
            <person name="Kellis M."/>
            <person name="Gelbart W."/>
            <person name="Iyer V.N."/>
            <person name="Pollard D.A."/>
            <person name="Sackton T.B."/>
            <person name="Larracuente A.M."/>
            <person name="Singh N.D."/>
            <person name="Abad J.P."/>
            <person name="Abt D.N."/>
            <person name="Adryan B."/>
            <person name="Aguade M."/>
            <person name="Akashi H."/>
            <person name="Anderson W.W."/>
            <person name="Aquadro C.F."/>
            <person name="Ardell D.H."/>
            <person name="Arguello R."/>
            <person name="Artieri C.G."/>
            <person name="Barbash D.A."/>
            <person name="Barker D."/>
            <person name="Barsanti P."/>
            <person name="Batterham P."/>
            <person name="Batzoglou S."/>
            <person name="Begun D."/>
            <person name="Bhutkar A."/>
            <person name="Blanco E."/>
            <person name="Bosak S.A."/>
            <person name="Bradley R.K."/>
            <person name="Brand A.D."/>
            <person name="Brent M.R."/>
            <person name="Brooks A.N."/>
            <person name="Brown R.H."/>
            <person name="Butlin R.K."/>
            <person name="Caggese C."/>
            <person name="Calvi B.R."/>
            <person name="Bernardo de Carvalho A."/>
            <person name="Caspi A."/>
            <person name="Castrezana S."/>
            <person name="Celniker S.E."/>
            <person name="Chang J.L."/>
            <person name="Chapple C."/>
            <person name="Chatterji S."/>
            <person name="Chinwalla A."/>
            <person name="Civetta A."/>
            <person name="Clifton S.W."/>
            <person name="Comeron J.M."/>
            <person name="Costello J.C."/>
            <person name="Coyne J.A."/>
            <person name="Daub J."/>
            <person name="David R.G."/>
            <person name="Delcher A.L."/>
            <person name="Delehaunty K."/>
            <person name="Do C.B."/>
            <person name="Ebling H."/>
            <person name="Edwards K."/>
            <person name="Eickbush T."/>
            <person name="Evans J.D."/>
            <person name="Filipski A."/>
            <person name="Findeiss S."/>
            <person name="Freyhult E."/>
            <person name="Fulton L."/>
            <person name="Fulton R."/>
            <person name="Garcia A.C."/>
            <person name="Gardiner A."/>
            <person name="Garfield D.A."/>
            <person name="Garvin B.E."/>
            <person name="Gibson G."/>
            <person name="Gilbert D."/>
            <person name="Gnerre S."/>
            <person name="Godfrey J."/>
            <person name="Good R."/>
            <person name="Gotea V."/>
            <person name="Gravely B."/>
            <person name="Greenberg A.J."/>
            <person name="Griffiths-Jones S."/>
            <person name="Gross S."/>
            <person name="Guigo R."/>
            <person name="Gustafson E.A."/>
            <person name="Haerty W."/>
            <person name="Hahn M.W."/>
            <person name="Halligan D.L."/>
            <person name="Halpern A.L."/>
            <person name="Halter G.M."/>
            <person name="Han M.V."/>
            <person name="Heger A."/>
            <person name="Hillier L."/>
            <person name="Hinrichs A.S."/>
            <person name="Holmes I."/>
            <person name="Hoskins R.A."/>
            <person name="Hubisz M.J."/>
            <person name="Hultmark D."/>
            <person name="Huntley M.A."/>
            <person name="Jaffe D.B."/>
            <person name="Jagadeeshan S."/>
            <person name="Jeck W.R."/>
            <person name="Johnson J."/>
            <person name="Jones C.D."/>
            <person name="Jordan W.C."/>
            <person name="Karpen G.H."/>
            <person name="Kataoka E."/>
            <person name="Keightley P.D."/>
            <person name="Kheradpour P."/>
            <person name="Kirkness E.F."/>
            <person name="Koerich L.B."/>
            <person name="Kristiansen K."/>
            <person name="Kudrna D."/>
            <person name="Kulathinal R.J."/>
            <person name="Kumar S."/>
            <person name="Kwok R."/>
            <person name="Lander E."/>
            <person name="Langley C.H."/>
            <person name="Lapoint R."/>
            <person name="Lazzaro B.P."/>
            <person name="Lee S.J."/>
            <person name="Levesque L."/>
            <person name="Li R."/>
            <person name="Lin C.F."/>
            <person name="Lin M.F."/>
            <person name="Lindblad-Toh K."/>
            <person name="Llopart A."/>
            <person name="Long M."/>
            <person name="Low L."/>
            <person name="Lozovsky E."/>
            <person name="Lu J."/>
            <person name="Luo M."/>
            <person name="Machado C.A."/>
            <person name="Makalowski W."/>
            <person name="Marzo M."/>
            <person name="Matsuda M."/>
            <person name="Matzkin L."/>
            <person name="McAllister B."/>
            <person name="McBride C.S."/>
            <person name="McKernan B."/>
            <person name="McKernan K."/>
            <person name="Mendez-Lago M."/>
            <person name="Minx P."/>
            <person name="Mollenhauer M.U."/>
            <person name="Montooth K."/>
            <person name="Mount S.M."/>
            <person name="Mu X."/>
            <person name="Myers E."/>
            <person name="Negre B."/>
            <person name="Newfeld S."/>
            <person name="Nielsen R."/>
            <person name="Noor M.A."/>
            <person name="O'Grady P."/>
            <person name="Pachter L."/>
            <person name="Papaceit M."/>
            <person name="Parisi M.J."/>
            <person name="Parisi M."/>
            <person name="Parts L."/>
            <person name="Pedersen J.S."/>
            <person name="Pesole G."/>
            <person name="Phillippy A.M."/>
            <person name="Ponting C.P."/>
            <person name="Pop M."/>
            <person name="Porcelli D."/>
            <person name="Powell J.R."/>
            <person name="Prohaska S."/>
            <person name="Pruitt K."/>
            <person name="Puig M."/>
            <person name="Quesneville H."/>
            <person name="Ram K.R."/>
            <person name="Rand D."/>
            <person name="Rasmussen M.D."/>
            <person name="Reed L.K."/>
            <person name="Reenan R."/>
            <person name="Reily A."/>
            <person name="Remington K.A."/>
            <person name="Rieger T.T."/>
            <person name="Ritchie M.G."/>
            <person name="Robin C."/>
            <person name="Rogers Y.H."/>
            <person name="Rohde C."/>
            <person name="Rozas J."/>
            <person name="Rubenfield M.J."/>
            <person name="Ruiz A."/>
            <person name="Russo S."/>
            <person name="Salzberg S.L."/>
            <person name="Sanchez-Gracia A."/>
            <person name="Saranga D.J."/>
            <person name="Sato H."/>
            <person name="Schaeffer S.W."/>
            <person name="Schatz M.C."/>
            <person name="Schlenke T."/>
            <person name="Schwartz R."/>
            <person name="Segarra C."/>
            <person name="Singh R.S."/>
            <person name="Sirot L."/>
            <person name="Sirota M."/>
            <person name="Sisneros N.B."/>
            <person name="Smith C.D."/>
            <person name="Smith T.F."/>
            <person name="Spieth J."/>
            <person name="Stage D.E."/>
            <person name="Stark A."/>
            <person name="Stephan W."/>
            <person name="Strausberg R.L."/>
            <person name="Strempel S."/>
            <person name="Sturgill D."/>
            <person name="Sutton G."/>
            <person name="Sutton G.G."/>
            <person name="Tao W."/>
            <person name="Teichmann S."/>
            <person name="Tobari Y.N."/>
            <person name="Tomimura Y."/>
            <person name="Tsolas J.M."/>
            <person name="Valente V.L."/>
            <person name="Venter E."/>
            <person name="Venter J.C."/>
            <person name="Vicario S."/>
            <person name="Vieira F.G."/>
            <person name="Vilella A.J."/>
            <person name="Villasante A."/>
            <person name="Walenz B."/>
            <person name="Wang J."/>
            <person name="Wasserman M."/>
            <person name="Watts T."/>
            <person name="Wilson D."/>
            <person name="Wilson R.K."/>
            <person name="Wing R.A."/>
            <person name="Wolfner M.F."/>
            <person name="Wong A."/>
            <person name="Wong G.K."/>
            <person name="Wu C.I."/>
            <person name="Wu G."/>
            <person name="Yamamoto D."/>
            <person name="Yang H.P."/>
            <person name="Yang S.P."/>
            <person name="Yorke J.A."/>
            <person name="Yoshida K."/>
            <person name="Zdobnov E."/>
            <person name="Zhang P."/>
            <person name="Zhang Y."/>
            <person name="Zimin A.V."/>
            <person name="Baldwin J."/>
            <person name="Abdouelleil A."/>
            <person name="Abdulkadir J."/>
            <person name="Abebe A."/>
            <person name="Abera B."/>
            <person name="Abreu J."/>
            <person name="Acer S.C."/>
            <person name="Aftuck L."/>
            <person name="Alexander A."/>
            <person name="An P."/>
            <person name="Anderson E."/>
            <person name="Anderson S."/>
            <person name="Arachi H."/>
            <person name="Azer M."/>
            <person name="Bachantsang P."/>
            <person name="Barry A."/>
            <person name="Bayul T."/>
            <person name="Berlin A."/>
            <person name="Bessette D."/>
            <person name="Bloom T."/>
            <person name="Blye J."/>
            <person name="Boguslavskiy L."/>
            <person name="Bonnet C."/>
            <person name="Boukhgalter B."/>
            <person name="Bourzgui I."/>
            <person name="Brown A."/>
            <person name="Cahill P."/>
            <person name="Channer S."/>
            <person name="Cheshatsang Y."/>
            <person name="Chuda L."/>
            <person name="Citroen M."/>
            <person name="Collymore A."/>
            <person name="Cooke P."/>
            <person name="Costello M."/>
            <person name="D'Aco K."/>
            <person name="Daza R."/>
            <person name="De Haan G."/>
            <person name="DeGray S."/>
            <person name="DeMaso C."/>
            <person name="Dhargay N."/>
            <person name="Dooley K."/>
            <person name="Dooley E."/>
            <person name="Doricent M."/>
            <person name="Dorje P."/>
            <person name="Dorjee K."/>
            <person name="Dupes A."/>
            <person name="Elong R."/>
            <person name="Falk J."/>
            <person name="Farina A."/>
            <person name="Faro S."/>
            <person name="Ferguson D."/>
            <person name="Fisher S."/>
            <person name="Foley C.D."/>
            <person name="Franke A."/>
            <person name="Friedrich D."/>
            <person name="Gadbois L."/>
            <person name="Gearin G."/>
            <person name="Gearin C.R."/>
            <person name="Giannoukos G."/>
            <person name="Goode T."/>
            <person name="Graham J."/>
            <person name="Grandbois E."/>
            <person name="Grewal S."/>
            <person name="Gyaltsen K."/>
            <person name="Hafez N."/>
            <person name="Hagos B."/>
            <person name="Hall J."/>
            <person name="Henson C."/>
            <person name="Hollinger A."/>
            <person name="Honan T."/>
            <person name="Huard M.D."/>
            <person name="Hughes L."/>
            <person name="Hurhula B."/>
            <person name="Husby M.E."/>
            <person name="Kamat A."/>
            <person name="Kanga B."/>
            <person name="Kashin S."/>
            <person name="Khazanovich D."/>
            <person name="Kisner P."/>
            <person name="Lance K."/>
            <person name="Lara M."/>
            <person name="Lee W."/>
            <person name="Lennon N."/>
            <person name="Letendre F."/>
            <person name="LeVine R."/>
            <person name="Lipovsky A."/>
            <person name="Liu X."/>
            <person name="Liu J."/>
            <person name="Liu S."/>
            <person name="Lokyitsang T."/>
            <person name="Lokyitsang Y."/>
            <person name="Lubonja R."/>
            <person name="Lui A."/>
            <person name="MacDonald P."/>
            <person name="Magnisalis V."/>
            <person name="Maru K."/>
            <person name="Matthews C."/>
            <person name="McCusker W."/>
            <person name="McDonough S."/>
            <person name="Mehta T."/>
            <person name="Meldrim J."/>
            <person name="Meneus L."/>
            <person name="Mihai O."/>
            <person name="Mihalev A."/>
            <person name="Mihova T."/>
            <person name="Mittelman R."/>
            <person name="Mlenga V."/>
            <person name="Montmayeur A."/>
            <person name="Mulrain L."/>
            <person name="Navidi A."/>
            <person name="Naylor J."/>
            <person name="Negash T."/>
            <person name="Nguyen T."/>
            <person name="Nguyen N."/>
            <person name="Nicol R."/>
            <person name="Norbu C."/>
            <person name="Norbu N."/>
            <person name="Novod N."/>
            <person name="O'Neill B."/>
            <person name="Osman S."/>
            <person name="Markiewicz E."/>
            <person name="Oyono O.L."/>
            <person name="Patti C."/>
            <person name="Phunkhang P."/>
            <person name="Pierre F."/>
            <person name="Priest M."/>
            <person name="Raghuraman S."/>
            <person name="Rege F."/>
            <person name="Reyes R."/>
            <person name="Rise C."/>
            <person name="Rogov P."/>
            <person name="Ross K."/>
            <person name="Ryan E."/>
            <person name="Settipalli S."/>
            <person name="Shea T."/>
            <person name="Sherpa N."/>
            <person name="Shi L."/>
            <person name="Shih D."/>
            <person name="Sparrow T."/>
            <person name="Spaulding J."/>
            <person name="Stalker J."/>
            <person name="Stange-Thomann N."/>
            <person name="Stavropoulos S."/>
            <person name="Stone C."/>
            <person name="Strader C."/>
            <person name="Tesfaye S."/>
            <person name="Thomson T."/>
            <person name="Thoulutsang Y."/>
            <person name="Thoulutsang D."/>
            <person name="Topham K."/>
            <person name="Topping I."/>
            <person name="Tsamla T."/>
            <person name="Vassiliev H."/>
            <person name="Vo A."/>
            <person name="Wangchuk T."/>
            <person name="Wangdi T."/>
            <person name="Weiand M."/>
            <person name="Wilkinson J."/>
            <person name="Wilson A."/>
            <person name="Yadav S."/>
            <person name="Young G."/>
            <person name="Yu Q."/>
            <person name="Zembek L."/>
            <person name="Zhong D."/>
            <person name="Zimmer A."/>
            <person name="Zwirko Z."/>
            <person name="Jaffe D.B."/>
            <person name="Alvarez P."/>
            <person name="Brockman W."/>
            <person name="Butler J."/>
            <person name="Chin C."/>
            <person name="Gnerre S."/>
            <person name="Grabherr M."/>
            <person name="Kleber M."/>
            <person name="Mauceli E."/>
            <person name="MacCallum I."/>
        </authorList>
    </citation>
    <scope>NUCLEOTIDE SEQUENCE [LARGE SCALE GENOMIC DNA]</scope>
    <source>
        <strain evidence="13">Tucson 15081-1352.22</strain>
    </source>
</reference>
<evidence type="ECO:0000256" key="5">
    <source>
        <dbReference type="ARBA" id="ARBA00022448"/>
    </source>
</evidence>
<evidence type="ECO:0000256" key="11">
    <source>
        <dbReference type="ARBA" id="ARBA00024615"/>
    </source>
</evidence>
<accession>B4KAT3</accession>
<sequence>MKLAFGLNGASLWHKPAPSVNHWLYQLIDFLNITDYPIESYEPYALVSEIQGHIWNLAIEYRPKYLPYRALLDIGYCSFSSNIIYPMTGCTLRLISEDCILSIGQKDKAVNDVQEFITRINKSGLVPVLNVGLLNFSIHLNEHNKSYPSIDLRSSIHDIHLKTCYDGAEVLAQLISYIANDKDFKTSMNNANSFNKTDITPVRNADHTNDKTVNQINTLMADAVKDVKTLSVPQPFDEILKVENESLQSKPILSNNRFDFDQIFDMRSQDFYKYDTTENSFINTDLGAISLNVAPTLEEKEFHIIHDEDILFMDNFGVDQIYVSDGPLQIVDNHFSLPSEKNDILSPPPNFPIPEHSYTLCEMTFTWHLYGGKDFPDITKSNPKDNTSFTAGMSETYEYGVSQAPSKHQANTKNMVYNDMNTCRNLDVLVEIQFTKIRFSYDAYPKHSIYSSRQVLVISDIEIRDRLLSSDINKLLYHPHKSNASQKNDENMIMIKALNARSNLKKHRGEECSLKVSILPIRLNIDQDTLLFLEEFFSALVKSSENSTSLNNLKRNTVAIYETSNSIPDLKRNDETDTDIMNAIIDPETSIEDEDNPIYFKEFIFSPALPICFDYHGRRVELSHGPITGLIMGLAQLQGSGICLREVINRRGILGWNKLFEFVSREWLKDIKRNQLPNILSGIGPTNAVLQLFQGFFDLFRLPLQQYNKDGRFIRGFQLGAQSFSARTAFAALEITTRLIQLLQLTAETTFDMLSSGPSLKRKRKSKHDRKRHFRPKDLREGVANAYSIVKEGINESATTLLEAAIEEHDQKGYSGAVGAVVRQLPQLVLCPAVLATQATTNILGGAKSSLVPEAKREAKDKWKQTKN</sequence>
<dbReference type="GO" id="GO:0034727">
    <property type="term" value="P:piecemeal microautophagy of the nucleus"/>
    <property type="evidence" value="ECO:0007669"/>
    <property type="project" value="TreeGrafter"/>
</dbReference>
<dbReference type="Pfam" id="PF13329">
    <property type="entry name" value="ATG2_CAD"/>
    <property type="match status" value="1"/>
</dbReference>
<dbReference type="GO" id="GO:0061709">
    <property type="term" value="P:reticulophagy"/>
    <property type="evidence" value="ECO:0007669"/>
    <property type="project" value="TreeGrafter"/>
</dbReference>